<dbReference type="GO" id="GO:0032922">
    <property type="term" value="P:circadian regulation of gene expression"/>
    <property type="evidence" value="ECO:0007669"/>
    <property type="project" value="TreeGrafter"/>
</dbReference>
<dbReference type="RefSeq" id="WP_221289728.1">
    <property type="nucleotide sequence ID" value="NZ_JACHGW010000001.1"/>
</dbReference>
<dbReference type="Gene3D" id="1.10.579.10">
    <property type="entry name" value="DNA Cyclobutane Dipyrimidine Photolyase, subunit A, domain 3"/>
    <property type="match status" value="1"/>
</dbReference>
<accession>A0A7W9SKT0</accession>
<dbReference type="InterPro" id="IPR036134">
    <property type="entry name" value="Crypto/Photolyase_FAD-like_sf"/>
</dbReference>
<comment type="caution">
    <text evidence="6">The sequence shown here is derived from an EMBL/GenBank/DDBJ whole genome shotgun (WGS) entry which is preliminary data.</text>
</comment>
<dbReference type="EC" id="4.1.99.3" evidence="6"/>
<feature type="binding site" evidence="3">
    <location>
        <position position="128"/>
    </location>
    <ligand>
        <name>FAD</name>
        <dbReference type="ChEBI" id="CHEBI:57692"/>
    </ligand>
</feature>
<dbReference type="GO" id="GO:0003677">
    <property type="term" value="F:DNA binding"/>
    <property type="evidence" value="ECO:0007669"/>
    <property type="project" value="TreeGrafter"/>
</dbReference>
<keyword evidence="1 3" id="KW-0285">Flavoprotein</keyword>
<gene>
    <name evidence="6" type="ORF">HNQ39_000187</name>
</gene>
<dbReference type="Proteomes" id="UP000520814">
    <property type="component" value="Unassembled WGS sequence"/>
</dbReference>
<dbReference type="InterPro" id="IPR002081">
    <property type="entry name" value="Cryptochrome/DNA_photolyase_1"/>
</dbReference>
<dbReference type="EMBL" id="JACHGW010000001">
    <property type="protein sequence ID" value="MBB6048425.1"/>
    <property type="molecule type" value="Genomic_DNA"/>
</dbReference>
<dbReference type="GO" id="GO:0003904">
    <property type="term" value="F:deoxyribodipyrimidine photo-lyase activity"/>
    <property type="evidence" value="ECO:0007669"/>
    <property type="project" value="UniProtKB-EC"/>
</dbReference>
<keyword evidence="4" id="KW-0157">Chromophore</keyword>
<evidence type="ECO:0000313" key="7">
    <source>
        <dbReference type="Proteomes" id="UP000520814"/>
    </source>
</evidence>
<evidence type="ECO:0000256" key="2">
    <source>
        <dbReference type="ARBA" id="ARBA00022827"/>
    </source>
</evidence>
<name>A0A7W9SKT0_ARMRO</name>
<reference evidence="6 7" key="1">
    <citation type="submission" date="2020-08" db="EMBL/GenBank/DDBJ databases">
        <title>Genomic Encyclopedia of Type Strains, Phase IV (KMG-IV): sequencing the most valuable type-strain genomes for metagenomic binning, comparative biology and taxonomic classification.</title>
        <authorList>
            <person name="Goeker M."/>
        </authorList>
    </citation>
    <scope>NUCLEOTIDE SEQUENCE [LARGE SCALE GENOMIC DNA]</scope>
    <source>
        <strain evidence="6 7">DSM 23562</strain>
    </source>
</reference>
<dbReference type="GO" id="GO:0071949">
    <property type="term" value="F:FAD binding"/>
    <property type="evidence" value="ECO:0007669"/>
    <property type="project" value="TreeGrafter"/>
</dbReference>
<keyword evidence="2 3" id="KW-0274">FAD</keyword>
<dbReference type="PANTHER" id="PTHR11455">
    <property type="entry name" value="CRYPTOCHROME"/>
    <property type="match status" value="1"/>
</dbReference>
<keyword evidence="6" id="KW-0456">Lyase</keyword>
<feature type="binding site" evidence="3">
    <location>
        <begin position="226"/>
        <end position="228"/>
    </location>
    <ligand>
        <name>FAD</name>
        <dbReference type="ChEBI" id="CHEBI:57692"/>
    </ligand>
</feature>
<comment type="cofactor">
    <cofactor evidence="3">
        <name>FAD</name>
        <dbReference type="ChEBI" id="CHEBI:57692"/>
    </cofactor>
    <text evidence="3">Binds 1 FAD per subunit.</text>
</comment>
<evidence type="ECO:0000256" key="4">
    <source>
        <dbReference type="RuleBase" id="RU004182"/>
    </source>
</evidence>
<comment type="similarity">
    <text evidence="4">Belongs to the DNA photolyase family.</text>
</comment>
<evidence type="ECO:0000256" key="1">
    <source>
        <dbReference type="ARBA" id="ARBA00022630"/>
    </source>
</evidence>
<dbReference type="PRINTS" id="PR00147">
    <property type="entry name" value="DNAPHOTLYASE"/>
</dbReference>
<evidence type="ECO:0000256" key="3">
    <source>
        <dbReference type="PIRSR" id="PIRSR602081-1"/>
    </source>
</evidence>
<dbReference type="SUPFAM" id="SSF48173">
    <property type="entry name" value="Cryptochrome/photolyase FAD-binding domain"/>
    <property type="match status" value="1"/>
</dbReference>
<dbReference type="PANTHER" id="PTHR11455:SF18">
    <property type="entry name" value="SI:CH1073-390K14.1"/>
    <property type="match status" value="1"/>
</dbReference>
<dbReference type="InterPro" id="IPR005101">
    <property type="entry name" value="Cryptochr/Photolyase_FAD-bd"/>
</dbReference>
<dbReference type="Gene3D" id="1.25.40.80">
    <property type="match status" value="1"/>
</dbReference>
<evidence type="ECO:0000313" key="6">
    <source>
        <dbReference type="EMBL" id="MBB6048425.1"/>
    </source>
</evidence>
<organism evidence="6 7">
    <name type="scientific">Armatimonas rosea</name>
    <dbReference type="NCBI Taxonomy" id="685828"/>
    <lineage>
        <taxon>Bacteria</taxon>
        <taxon>Bacillati</taxon>
        <taxon>Armatimonadota</taxon>
        <taxon>Armatimonadia</taxon>
        <taxon>Armatimonadales</taxon>
        <taxon>Armatimonadaceae</taxon>
        <taxon>Armatimonas</taxon>
    </lineage>
</organism>
<dbReference type="GO" id="GO:0043153">
    <property type="term" value="P:entrainment of circadian clock by photoperiod"/>
    <property type="evidence" value="ECO:0007669"/>
    <property type="project" value="TreeGrafter"/>
</dbReference>
<evidence type="ECO:0000259" key="5">
    <source>
        <dbReference type="Pfam" id="PF03441"/>
    </source>
</evidence>
<sequence length="305" mass="34048">MPTTFGCSGGKSSFIGNGQCGWVVGFGVELDLPSDLTNREKAAPALAQALAGCFVGPPIPSPIVGGRRTGLQKLRVFNAQSYAATRNEVGEHSGVSQLSPYIRHGCLTLPEAKAHVVSQLGVAHSVKWIQELAWRQFWQLLYTRDGEKIYDNYEEPKVPLGCQSALPDDIAAAQTGLRCMDLPLEQLYTTGYLHNHARMWVASYLIHHRKLDWRVGARLFHTFLLDGDPASNTLSWQWIASTFSSKPYIFNRENVERFSRERDSGETLCTGCPAAQAKSCPFEGSYEALERRLFGSTQPRERRRR</sequence>
<proteinExistence type="inferred from homology"/>
<feature type="domain" description="Cryptochrome/DNA photolyase FAD-binding" evidence="5">
    <location>
        <begin position="128"/>
        <end position="264"/>
    </location>
</feature>
<dbReference type="AlphaFoldDB" id="A0A7W9SKT0"/>
<protein>
    <submittedName>
        <fullName evidence="6">Deoxyribodipyrimidine photo-lyase</fullName>
        <ecNumber evidence="6">4.1.99.3</ecNumber>
    </submittedName>
</protein>
<keyword evidence="7" id="KW-1185">Reference proteome</keyword>
<dbReference type="GO" id="GO:0005737">
    <property type="term" value="C:cytoplasm"/>
    <property type="evidence" value="ECO:0007669"/>
    <property type="project" value="TreeGrafter"/>
</dbReference>
<feature type="binding site" evidence="3">
    <location>
        <position position="82"/>
    </location>
    <ligand>
        <name>FAD</name>
        <dbReference type="ChEBI" id="CHEBI:57692"/>
    </ligand>
</feature>
<dbReference type="Pfam" id="PF03441">
    <property type="entry name" value="FAD_binding_7"/>
    <property type="match status" value="1"/>
</dbReference>